<dbReference type="InterPro" id="IPR036291">
    <property type="entry name" value="NAD(P)-bd_dom_sf"/>
</dbReference>
<organism evidence="13 14">
    <name type="scientific">Isoalcanivorax pacificus W11-5</name>
    <dbReference type="NCBI Taxonomy" id="391936"/>
    <lineage>
        <taxon>Bacteria</taxon>
        <taxon>Pseudomonadati</taxon>
        <taxon>Pseudomonadota</taxon>
        <taxon>Gammaproteobacteria</taxon>
        <taxon>Oceanospirillales</taxon>
        <taxon>Alcanivoracaceae</taxon>
        <taxon>Isoalcanivorax</taxon>
    </lineage>
</organism>
<dbReference type="PANTHER" id="PTHR42938">
    <property type="entry name" value="FORMATE DEHYDROGENASE 1"/>
    <property type="match status" value="1"/>
</dbReference>
<dbReference type="Proteomes" id="UP000006764">
    <property type="component" value="Chromosome"/>
</dbReference>
<dbReference type="AlphaFoldDB" id="A0A0B4XKS0"/>
<comment type="catalytic activity">
    <reaction evidence="10">
        <text>(2R)-3-phosphoglycerate + NAD(+) = 3-phosphooxypyruvate + NADH + H(+)</text>
        <dbReference type="Rhea" id="RHEA:12641"/>
        <dbReference type="ChEBI" id="CHEBI:15378"/>
        <dbReference type="ChEBI" id="CHEBI:18110"/>
        <dbReference type="ChEBI" id="CHEBI:57540"/>
        <dbReference type="ChEBI" id="CHEBI:57945"/>
        <dbReference type="ChEBI" id="CHEBI:58272"/>
        <dbReference type="EC" id="1.1.1.95"/>
    </reaction>
</comment>
<dbReference type="InterPro" id="IPR029752">
    <property type="entry name" value="D-isomer_DH_CS1"/>
</dbReference>
<dbReference type="GO" id="GO:0051287">
    <property type="term" value="F:NAD binding"/>
    <property type="evidence" value="ECO:0007669"/>
    <property type="project" value="InterPro"/>
</dbReference>
<dbReference type="InterPro" id="IPR002912">
    <property type="entry name" value="ACT_dom"/>
</dbReference>
<dbReference type="InterPro" id="IPR045865">
    <property type="entry name" value="ACT-like_dom_sf"/>
</dbReference>
<evidence type="ECO:0000256" key="6">
    <source>
        <dbReference type="ARBA" id="ARBA00023002"/>
    </source>
</evidence>
<dbReference type="PROSITE" id="PS51671">
    <property type="entry name" value="ACT"/>
    <property type="match status" value="1"/>
</dbReference>
<dbReference type="CDD" id="cd12174">
    <property type="entry name" value="PGDH_like_3"/>
    <property type="match status" value="1"/>
</dbReference>
<evidence type="ECO:0000256" key="4">
    <source>
        <dbReference type="ARBA" id="ARBA00013143"/>
    </source>
</evidence>
<comment type="catalytic activity">
    <reaction evidence="9">
        <text>(R)-2-hydroxyglutarate + NAD(+) = 2-oxoglutarate + NADH + H(+)</text>
        <dbReference type="Rhea" id="RHEA:49612"/>
        <dbReference type="ChEBI" id="CHEBI:15378"/>
        <dbReference type="ChEBI" id="CHEBI:15801"/>
        <dbReference type="ChEBI" id="CHEBI:16810"/>
        <dbReference type="ChEBI" id="CHEBI:57540"/>
        <dbReference type="ChEBI" id="CHEBI:57945"/>
        <dbReference type="EC" id="1.1.1.399"/>
    </reaction>
</comment>
<keyword evidence="6 11" id="KW-0560">Oxidoreductase</keyword>
<evidence type="ECO:0000256" key="9">
    <source>
        <dbReference type="ARBA" id="ARBA00048126"/>
    </source>
</evidence>
<evidence type="ECO:0000256" key="5">
    <source>
        <dbReference type="ARBA" id="ARBA00021582"/>
    </source>
</evidence>
<dbReference type="EC" id="1.1.1.95" evidence="4"/>
<evidence type="ECO:0000259" key="12">
    <source>
        <dbReference type="PROSITE" id="PS51671"/>
    </source>
</evidence>
<evidence type="ECO:0000256" key="3">
    <source>
        <dbReference type="ARBA" id="ARBA00013001"/>
    </source>
</evidence>
<keyword evidence="14" id="KW-1185">Reference proteome</keyword>
<dbReference type="Pfam" id="PF02826">
    <property type="entry name" value="2-Hacid_dh_C"/>
    <property type="match status" value="1"/>
</dbReference>
<dbReference type="CDD" id="cd04901">
    <property type="entry name" value="ACT_3PGDH"/>
    <property type="match status" value="1"/>
</dbReference>
<comment type="function">
    <text evidence="1">Catalyzes the reversible oxidation of 3-phospho-D-glycerate to 3-phosphonooxypyruvate, the first step of the phosphorylated L-serine biosynthesis pathway. Also catalyzes the reversible oxidation of 2-hydroxyglutarate to 2-oxoglutarate.</text>
</comment>
<reference evidence="13 14" key="1">
    <citation type="journal article" date="2012" name="J. Bacteriol.">
        <title>Genome sequence of an alkane-degrading bacterium, Alcanivorax pacificus type strain W11-5, isolated from deep sea sediment.</title>
        <authorList>
            <person name="Lai Q."/>
            <person name="Shao Z."/>
        </authorList>
    </citation>
    <scope>NUCLEOTIDE SEQUENCE [LARGE SCALE GENOMIC DNA]</scope>
    <source>
        <strain evidence="13 14">W11-5</strain>
    </source>
</reference>
<evidence type="ECO:0000256" key="10">
    <source>
        <dbReference type="ARBA" id="ARBA00048731"/>
    </source>
</evidence>
<dbReference type="Pfam" id="PF00389">
    <property type="entry name" value="2-Hacid_dh"/>
    <property type="match status" value="1"/>
</dbReference>
<dbReference type="PROSITE" id="PS00065">
    <property type="entry name" value="D_2_HYDROXYACID_DH_1"/>
    <property type="match status" value="1"/>
</dbReference>
<sequence>MAGWPARELRMFHIQTLNQIAVCGLERFPRERYEVASEFSQPDAILLRSHRLGAEALHPGLKAVARAGAGVNNITVPAFTAAGVPVFNTPGANANAVKELVLAALLLGSRGILPGIDWVRSLTALDEQAMHATIEAEKKRFRGQELTGRTLGVVGLGAIGSRVAEMALGLGMQVIGFDPALSVDAAWRLPHQVRRMESLPALMARADYVTLHLPLLESTRHLLGREAFSQARPGMRLLNFARDGIVDDAAALEALRAGRLAAYLTDFPSPALMREPGVVALPHLGASTGESEENCARMAADQLIDFLEHGNIVNAVNFPTLVLERSGGHRLAVSNRNVPKMLGQLLSVLADANLNVLDMLNRSREDIAYNLLDLETAPDATVLTRLAAIEGVVGVRRLPPV</sequence>
<dbReference type="SUPFAM" id="SSF51735">
    <property type="entry name" value="NAD(P)-binding Rossmann-fold domains"/>
    <property type="match status" value="1"/>
</dbReference>
<evidence type="ECO:0000256" key="7">
    <source>
        <dbReference type="ARBA" id="ARBA00023027"/>
    </source>
</evidence>
<dbReference type="UniPathway" id="UPA00135">
    <property type="reaction ID" value="UER00196"/>
</dbReference>
<evidence type="ECO:0000256" key="11">
    <source>
        <dbReference type="RuleBase" id="RU003719"/>
    </source>
</evidence>
<dbReference type="SUPFAM" id="SSF52283">
    <property type="entry name" value="Formate/glycerate dehydrogenase catalytic domain-like"/>
    <property type="match status" value="1"/>
</dbReference>
<dbReference type="Gene3D" id="3.30.70.260">
    <property type="match status" value="1"/>
</dbReference>
<evidence type="ECO:0000256" key="1">
    <source>
        <dbReference type="ARBA" id="ARBA00003800"/>
    </source>
</evidence>
<evidence type="ECO:0000313" key="13">
    <source>
        <dbReference type="EMBL" id="AJD47706.1"/>
    </source>
</evidence>
<dbReference type="Gene3D" id="3.40.50.720">
    <property type="entry name" value="NAD(P)-binding Rossmann-like Domain"/>
    <property type="match status" value="2"/>
</dbReference>
<protein>
    <recommendedName>
        <fullName evidence="5">D-3-phosphoglycerate dehydrogenase</fullName>
        <ecNumber evidence="3">1.1.1.399</ecNumber>
        <ecNumber evidence="4">1.1.1.95</ecNumber>
    </recommendedName>
    <alternativeName>
        <fullName evidence="8">2-oxoglutarate reductase</fullName>
    </alternativeName>
</protein>
<accession>A0A0B4XKS0</accession>
<dbReference type="GO" id="GO:0004617">
    <property type="term" value="F:phosphoglycerate dehydrogenase activity"/>
    <property type="evidence" value="ECO:0007669"/>
    <property type="project" value="UniProtKB-EC"/>
</dbReference>
<dbReference type="STRING" id="391936.S7S_06450"/>
<comment type="pathway">
    <text evidence="2">Amino-acid biosynthesis; L-serine biosynthesis; L-serine from 3-phospho-D-glycerate: step 1/3.</text>
</comment>
<name>A0A0B4XKS0_9GAMM</name>
<comment type="similarity">
    <text evidence="11">Belongs to the D-isomer specific 2-hydroxyacid dehydrogenase family.</text>
</comment>
<evidence type="ECO:0000313" key="14">
    <source>
        <dbReference type="Proteomes" id="UP000006764"/>
    </source>
</evidence>
<dbReference type="PANTHER" id="PTHR42938:SF47">
    <property type="entry name" value="HYDROXYPYRUVATE REDUCTASE"/>
    <property type="match status" value="1"/>
</dbReference>
<dbReference type="EMBL" id="CP004387">
    <property type="protein sequence ID" value="AJD47706.1"/>
    <property type="molecule type" value="Genomic_DNA"/>
</dbReference>
<keyword evidence="7" id="KW-0520">NAD</keyword>
<dbReference type="InterPro" id="IPR006140">
    <property type="entry name" value="D-isomer_DH_NAD-bd"/>
</dbReference>
<evidence type="ECO:0000256" key="2">
    <source>
        <dbReference type="ARBA" id="ARBA00005216"/>
    </source>
</evidence>
<feature type="domain" description="ACT" evidence="12">
    <location>
        <begin position="330"/>
        <end position="400"/>
    </location>
</feature>
<dbReference type="EC" id="1.1.1.399" evidence="3"/>
<dbReference type="InterPro" id="IPR006139">
    <property type="entry name" value="D-isomer_2_OHA_DH_cat_dom"/>
</dbReference>
<gene>
    <name evidence="13" type="ORF">S7S_06450</name>
</gene>
<dbReference type="SUPFAM" id="SSF55021">
    <property type="entry name" value="ACT-like"/>
    <property type="match status" value="1"/>
</dbReference>
<proteinExistence type="inferred from homology"/>
<evidence type="ECO:0000256" key="8">
    <source>
        <dbReference type="ARBA" id="ARBA00030455"/>
    </source>
</evidence>
<dbReference type="HOGENOM" id="CLU_019796_9_0_6"/>
<dbReference type="KEGG" id="apac:S7S_06450"/>